<reference evidence="1" key="2">
    <citation type="submission" date="2019-09" db="EMBL/GenBank/DDBJ databases">
        <title>Taxonomic note: a critical rebuttal of the proposed division of the genus Arcobacter into six genera, emended descriptions of Arcobacter anaerophilus and the genus Arcobacter, and an assessment of genus-level boundaries for Epsilonproteobacteria using in silico genomic comparator tools.</title>
        <authorList>
            <person name="On S.L.W."/>
            <person name="Miller W.G."/>
            <person name="Biggs P."/>
            <person name="Cornelius A."/>
            <person name="Vandamme P."/>
        </authorList>
    </citation>
    <scope>NUCLEOTIDE SEQUENCE [LARGE SCALE GENOMIC DNA]</scope>
    <source>
        <strain evidence="1">LMG 26638</strain>
    </source>
</reference>
<dbReference type="Proteomes" id="UP000322726">
    <property type="component" value="Chromosome"/>
</dbReference>
<sequence>MSIEVKVYLTNIKTEDNLCFHTIVNSKDDYDLFFDLNETYESIMIDALNGKLELEYLDIGNYEKQTFEMLDNGYEDNLRTFVDFLQDFYGLTVSIENTSFCEHFGVRLVGAGFRGNQNSPMLETAQFNAMNSIHGIKTQLFTPINNPEYRSDDIYIKKAHGSLKLILESTKRYEEPINFIRSIYDDIENEEINPFKFDDKDQQYRYQSIIKNLNDLNSQKRLKEFFIIIDGVEFEITKRAYLKQQTKNIYNENIEIIGIFEAYKQRTNSFEMYSDGIGKFYCHLENLSRTNFTQFENVLNLLKDLNSFDSNRIKVYGEKIKPQTINVTNIEVLS</sequence>
<gene>
    <name evidence="1" type="ORF">APAC_1810</name>
</gene>
<evidence type="ECO:0000313" key="1">
    <source>
        <dbReference type="EMBL" id="QEP34891.1"/>
    </source>
</evidence>
<organism evidence="1 2">
    <name type="scientific">Malaciobacter pacificus</name>
    <dbReference type="NCBI Taxonomy" id="1080223"/>
    <lineage>
        <taxon>Bacteria</taxon>
        <taxon>Pseudomonadati</taxon>
        <taxon>Campylobacterota</taxon>
        <taxon>Epsilonproteobacteria</taxon>
        <taxon>Campylobacterales</taxon>
        <taxon>Arcobacteraceae</taxon>
        <taxon>Malaciobacter</taxon>
    </lineage>
</organism>
<reference evidence="1" key="1">
    <citation type="submission" date="2019-09" db="EMBL/GenBank/DDBJ databases">
        <title>Complete genome sequencing of four Arcobacter species reveals a diverse suite of mobile elements.</title>
        <authorList>
            <person name="Miller W.G."/>
            <person name="Yee E."/>
            <person name="Bono J.L."/>
        </authorList>
    </citation>
    <scope>NUCLEOTIDE SEQUENCE [LARGE SCALE GENOMIC DNA]</scope>
    <source>
        <strain evidence="1">LMG 26638</strain>
    </source>
</reference>
<dbReference type="EMBL" id="CP035928">
    <property type="protein sequence ID" value="QEP34891.1"/>
    <property type="molecule type" value="Genomic_DNA"/>
</dbReference>
<accession>A0A5C2H7F9</accession>
<dbReference type="AlphaFoldDB" id="A0A5C2H7F9"/>
<name>A0A5C2H7F9_9BACT</name>
<keyword evidence="2" id="KW-1185">Reference proteome</keyword>
<dbReference type="RefSeq" id="WP_130233807.1">
    <property type="nucleotide sequence ID" value="NZ_BMEF01000036.1"/>
</dbReference>
<evidence type="ECO:0000313" key="2">
    <source>
        <dbReference type="Proteomes" id="UP000322726"/>
    </source>
</evidence>
<protein>
    <submittedName>
        <fullName evidence="1">Uncharacterized protein</fullName>
    </submittedName>
</protein>
<dbReference type="OrthoDB" id="9823344at2"/>
<dbReference type="KEGG" id="apai:APAC_1810"/>
<proteinExistence type="predicted"/>